<dbReference type="EMBL" id="JAPFFF010000018">
    <property type="protein sequence ID" value="KAK8861070.1"/>
    <property type="molecule type" value="Genomic_DNA"/>
</dbReference>
<organism evidence="2 3">
    <name type="scientific">Tritrichomonas musculus</name>
    <dbReference type="NCBI Taxonomy" id="1915356"/>
    <lineage>
        <taxon>Eukaryota</taxon>
        <taxon>Metamonada</taxon>
        <taxon>Parabasalia</taxon>
        <taxon>Tritrichomonadida</taxon>
        <taxon>Tritrichomonadidae</taxon>
        <taxon>Tritrichomonas</taxon>
    </lineage>
</organism>
<dbReference type="Proteomes" id="UP001470230">
    <property type="component" value="Unassembled WGS sequence"/>
</dbReference>
<keyword evidence="3" id="KW-1185">Reference proteome</keyword>
<reference evidence="2 3" key="1">
    <citation type="submission" date="2024-04" db="EMBL/GenBank/DDBJ databases">
        <title>Tritrichomonas musculus Genome.</title>
        <authorList>
            <person name="Alves-Ferreira E."/>
            <person name="Grigg M."/>
            <person name="Lorenzi H."/>
            <person name="Galac M."/>
        </authorList>
    </citation>
    <scope>NUCLEOTIDE SEQUENCE [LARGE SCALE GENOMIC DNA]</scope>
    <source>
        <strain evidence="2 3">EAF2021</strain>
    </source>
</reference>
<protein>
    <submittedName>
        <fullName evidence="2">Uncharacterized protein</fullName>
    </submittedName>
</protein>
<evidence type="ECO:0000313" key="2">
    <source>
        <dbReference type="EMBL" id="KAK8861070.1"/>
    </source>
</evidence>
<sequence length="224" mass="26125">MSLYINYDEDFIIDLTPEEILEDQELEKQYFDNMNNRLEETTNPNSNNQDEQQNAENLFFDLEFYNLDNLPSNLQSNHEEKNEKPKNNEPLVATVNVNKSNRSSKTSNSNFLPVPPPKKVSSAWLNLSLTNETNGSETQSKETFSFTDGGYINPKFRSTHMSYAQKKNLKKQKVEKEKEKAMIEIYNENYSSSNVELDVFLNEEIRRPLPGIHVDIDEQIELDW</sequence>
<accession>A0ABR2IDB0</accession>
<comment type="caution">
    <text evidence="2">The sequence shown here is derived from an EMBL/GenBank/DDBJ whole genome shotgun (WGS) entry which is preliminary data.</text>
</comment>
<evidence type="ECO:0000313" key="3">
    <source>
        <dbReference type="Proteomes" id="UP001470230"/>
    </source>
</evidence>
<gene>
    <name evidence="2" type="ORF">M9Y10_012764</name>
</gene>
<proteinExistence type="predicted"/>
<evidence type="ECO:0000256" key="1">
    <source>
        <dbReference type="SAM" id="MobiDB-lite"/>
    </source>
</evidence>
<feature type="region of interest" description="Disordered" evidence="1">
    <location>
        <begin position="70"/>
        <end position="91"/>
    </location>
</feature>
<feature type="compositionally biased region" description="Basic and acidic residues" evidence="1">
    <location>
        <begin position="77"/>
        <end position="87"/>
    </location>
</feature>
<name>A0ABR2IDB0_9EUKA</name>